<accession>A0A8H9I235</accession>
<dbReference type="Pfam" id="PF18796">
    <property type="entry name" value="LPD1"/>
    <property type="match status" value="1"/>
</dbReference>
<reference evidence="3" key="1">
    <citation type="journal article" date="2019" name="Int. J. Syst. Evol. Microbiol.">
        <title>The Global Catalogue of Microorganisms (GCM) 10K type strain sequencing project: providing services to taxonomists for standard genome sequencing and annotation.</title>
        <authorList>
            <consortium name="The Broad Institute Genomics Platform"/>
            <consortium name="The Broad Institute Genome Sequencing Center for Infectious Disease"/>
            <person name="Wu L."/>
            <person name="Ma J."/>
        </authorList>
    </citation>
    <scope>NUCLEOTIDE SEQUENCE [LARGE SCALE GENOMIC DNA]</scope>
    <source>
        <strain evidence="3">KCTC 22154</strain>
    </source>
</reference>
<feature type="domain" description="Large polyvalent protein-associated" evidence="1">
    <location>
        <begin position="182"/>
        <end position="254"/>
    </location>
</feature>
<sequence>MLDTRQFFRQGPVHRPEGSSDFVAIRRQFDFRAIEIGRWVTPAERDHAATLFHDALCDLMLILHGNEALISLHGTLALQYGTGGRPGVSAHYSPAERSFALAKNAGPGSIAHEWFHAFDHYIARKCFQQLPASAFASSAWLQNAVPIAHPLNQRLLACFQAILLQPNGQQPSELFRHSAAVDRAMGQLYYSKPEELCARAFEAFVQDAPTIKNHFLVKGTRRSPEAARGLYPQGKQRERINQRFHDYFLALGSALARSTP</sequence>
<evidence type="ECO:0000313" key="3">
    <source>
        <dbReference type="Proteomes" id="UP000623776"/>
    </source>
</evidence>
<protein>
    <recommendedName>
        <fullName evidence="1">Large polyvalent protein-associated domain-containing protein</fullName>
    </recommendedName>
</protein>
<dbReference type="AlphaFoldDB" id="A0A8H9I235"/>
<dbReference type="InterPro" id="IPR041047">
    <property type="entry name" value="LPD1"/>
</dbReference>
<keyword evidence="3" id="KW-1185">Reference proteome</keyword>
<organism evidence="2 3">
    <name type="scientific">Vreelandella hamiltonii</name>
    <dbReference type="NCBI Taxonomy" id="502829"/>
    <lineage>
        <taxon>Bacteria</taxon>
        <taxon>Pseudomonadati</taxon>
        <taxon>Pseudomonadota</taxon>
        <taxon>Gammaproteobacteria</taxon>
        <taxon>Oceanospirillales</taxon>
        <taxon>Halomonadaceae</taxon>
        <taxon>Vreelandella</taxon>
    </lineage>
</organism>
<name>A0A8H9I235_9GAMM</name>
<evidence type="ECO:0000313" key="2">
    <source>
        <dbReference type="EMBL" id="GGW23976.1"/>
    </source>
</evidence>
<evidence type="ECO:0000259" key="1">
    <source>
        <dbReference type="Pfam" id="PF18796"/>
    </source>
</evidence>
<dbReference type="NCBIfam" id="NF041907">
    <property type="entry name" value="CLCA_X"/>
    <property type="match status" value="1"/>
</dbReference>
<dbReference type="Proteomes" id="UP000623776">
    <property type="component" value="Unassembled WGS sequence"/>
</dbReference>
<gene>
    <name evidence="2" type="ORF">GCM10007157_14330</name>
</gene>
<comment type="caution">
    <text evidence="2">The sequence shown here is derived from an EMBL/GenBank/DDBJ whole genome shotgun (WGS) entry which is preliminary data.</text>
</comment>
<dbReference type="RefSeq" id="WP_422822520.1">
    <property type="nucleotide sequence ID" value="NZ_BMXN01000006.1"/>
</dbReference>
<dbReference type="EMBL" id="BMXN01000006">
    <property type="protein sequence ID" value="GGW23976.1"/>
    <property type="molecule type" value="Genomic_DNA"/>
</dbReference>
<proteinExistence type="predicted"/>